<sequence>MTPFFLNLILLHSLSTRSDKVPVKSQGTWELYAPMEVCLLFLVFGSQRLSTSQSIPNLRYPHSTYIRQYARSTK</sequence>
<feature type="chain" id="PRO_5040423244" description="Secreted protein" evidence="1">
    <location>
        <begin position="19"/>
        <end position="74"/>
    </location>
</feature>
<comment type="caution">
    <text evidence="2">The sequence shown here is derived from an EMBL/GenBank/DDBJ whole genome shotgun (WGS) entry which is preliminary data.</text>
</comment>
<proteinExistence type="predicted"/>
<name>A0A9P5TXK0_9AGAR</name>
<evidence type="ECO:0000313" key="2">
    <source>
        <dbReference type="EMBL" id="KAF9058337.1"/>
    </source>
</evidence>
<keyword evidence="3" id="KW-1185">Reference proteome</keyword>
<dbReference type="EMBL" id="JADNRY010000394">
    <property type="protein sequence ID" value="KAF9058337.1"/>
    <property type="molecule type" value="Genomic_DNA"/>
</dbReference>
<keyword evidence="1" id="KW-0732">Signal</keyword>
<reference evidence="2" key="1">
    <citation type="submission" date="2020-11" db="EMBL/GenBank/DDBJ databases">
        <authorList>
            <consortium name="DOE Joint Genome Institute"/>
            <person name="Ahrendt S."/>
            <person name="Riley R."/>
            <person name="Andreopoulos W."/>
            <person name="Labutti K."/>
            <person name="Pangilinan J."/>
            <person name="Ruiz-Duenas F.J."/>
            <person name="Barrasa J.M."/>
            <person name="Sanchez-Garcia M."/>
            <person name="Camarero S."/>
            <person name="Miyauchi S."/>
            <person name="Serrano A."/>
            <person name="Linde D."/>
            <person name="Babiker R."/>
            <person name="Drula E."/>
            <person name="Ayuso-Fernandez I."/>
            <person name="Pacheco R."/>
            <person name="Padilla G."/>
            <person name="Ferreira P."/>
            <person name="Barriuso J."/>
            <person name="Kellner H."/>
            <person name="Castanera R."/>
            <person name="Alfaro M."/>
            <person name="Ramirez L."/>
            <person name="Pisabarro A.G."/>
            <person name="Kuo A."/>
            <person name="Tritt A."/>
            <person name="Lipzen A."/>
            <person name="He G."/>
            <person name="Yan M."/>
            <person name="Ng V."/>
            <person name="Cullen D."/>
            <person name="Martin F."/>
            <person name="Rosso M.-N."/>
            <person name="Henrissat B."/>
            <person name="Hibbett D."/>
            <person name="Martinez A.T."/>
            <person name="Grigoriev I.V."/>
        </authorList>
    </citation>
    <scope>NUCLEOTIDE SEQUENCE</scope>
    <source>
        <strain evidence="2">AH 40177</strain>
    </source>
</reference>
<accession>A0A9P5TXK0</accession>
<dbReference type="AlphaFoldDB" id="A0A9P5TXK0"/>
<organism evidence="2 3">
    <name type="scientific">Rhodocollybia butyracea</name>
    <dbReference type="NCBI Taxonomy" id="206335"/>
    <lineage>
        <taxon>Eukaryota</taxon>
        <taxon>Fungi</taxon>
        <taxon>Dikarya</taxon>
        <taxon>Basidiomycota</taxon>
        <taxon>Agaricomycotina</taxon>
        <taxon>Agaricomycetes</taxon>
        <taxon>Agaricomycetidae</taxon>
        <taxon>Agaricales</taxon>
        <taxon>Marasmiineae</taxon>
        <taxon>Omphalotaceae</taxon>
        <taxon>Rhodocollybia</taxon>
    </lineage>
</organism>
<evidence type="ECO:0008006" key="4">
    <source>
        <dbReference type="Google" id="ProtNLM"/>
    </source>
</evidence>
<evidence type="ECO:0000256" key="1">
    <source>
        <dbReference type="SAM" id="SignalP"/>
    </source>
</evidence>
<dbReference type="Proteomes" id="UP000772434">
    <property type="component" value="Unassembled WGS sequence"/>
</dbReference>
<evidence type="ECO:0000313" key="3">
    <source>
        <dbReference type="Proteomes" id="UP000772434"/>
    </source>
</evidence>
<gene>
    <name evidence="2" type="ORF">BDP27DRAFT_595675</name>
</gene>
<protein>
    <recommendedName>
        <fullName evidence="4">Secreted protein</fullName>
    </recommendedName>
</protein>
<feature type="signal peptide" evidence="1">
    <location>
        <begin position="1"/>
        <end position="18"/>
    </location>
</feature>